<accession>A0ABU9VX42</accession>
<dbReference type="RefSeq" id="WP_343186018.1">
    <property type="nucleotide sequence ID" value="NZ_JBCITM010000008.1"/>
</dbReference>
<dbReference type="EMBL" id="JBCITM010000008">
    <property type="protein sequence ID" value="MEN1760699.1"/>
    <property type="molecule type" value="Genomic_DNA"/>
</dbReference>
<sequence length="326" mass="37766">MYTTTSLVGAILWMVPLMFIIWVNFRWHHRHGNIKWLKWFHVASVAAVVFLMTKLMIIAMLELPMRATHEKVQWVALALAMGALVKAGICCLTEETGQAQASQQSTPLEAVFQSMEDQVYIYDSAFRLSATNHGDIHCLKAAPVVDLRACLNQYEAEINPEQKAVLEDFFEHRKPHQSLKHFKIMIPSRKGYFILSKVFDEDEDWVGTVLLIHQAAEEIELIESIQEQNQQRLELNKKMEASLKKLEEFGYEKEKDRLLQAVNQSIIEATNQYIRDIQGIRRNQQITRKEKKERVANINQGVGELYKKLRLVVRQMVTKEKVTSND</sequence>
<keyword evidence="1" id="KW-0812">Transmembrane</keyword>
<reference evidence="2 3" key="1">
    <citation type="submission" date="2024-04" db="EMBL/GenBank/DDBJ databases">
        <title>Genome sequencing and metabolic network reconstruction of aminoacids and betaine degradation by Anoxynatronum sibiricum.</title>
        <authorList>
            <person name="Detkova E.N."/>
            <person name="Boltjanskaja Y.V."/>
            <person name="Mardanov A.V."/>
            <person name="Kevbrin V."/>
        </authorList>
    </citation>
    <scope>NUCLEOTIDE SEQUENCE [LARGE SCALE GENOMIC DNA]</scope>
    <source>
        <strain evidence="2 3">Z-7981</strain>
    </source>
</reference>
<evidence type="ECO:0000313" key="2">
    <source>
        <dbReference type="EMBL" id="MEN1760699.1"/>
    </source>
</evidence>
<keyword evidence="1" id="KW-1133">Transmembrane helix</keyword>
<feature type="transmembrane region" description="Helical" evidence="1">
    <location>
        <begin position="6"/>
        <end position="27"/>
    </location>
</feature>
<dbReference type="Proteomes" id="UP001407405">
    <property type="component" value="Unassembled WGS sequence"/>
</dbReference>
<comment type="caution">
    <text evidence="2">The sequence shown here is derived from an EMBL/GenBank/DDBJ whole genome shotgun (WGS) entry which is preliminary data.</text>
</comment>
<evidence type="ECO:0000313" key="3">
    <source>
        <dbReference type="Proteomes" id="UP001407405"/>
    </source>
</evidence>
<name>A0ABU9VX42_9CLOT</name>
<keyword evidence="3" id="KW-1185">Reference proteome</keyword>
<keyword evidence="1" id="KW-0472">Membrane</keyword>
<gene>
    <name evidence="2" type="ORF">AAIG11_09455</name>
</gene>
<protein>
    <submittedName>
        <fullName evidence="2">Uncharacterized protein</fullName>
    </submittedName>
</protein>
<organism evidence="2 3">
    <name type="scientific">Anoxynatronum sibiricum</name>
    <dbReference type="NCBI Taxonomy" id="210623"/>
    <lineage>
        <taxon>Bacteria</taxon>
        <taxon>Bacillati</taxon>
        <taxon>Bacillota</taxon>
        <taxon>Clostridia</taxon>
        <taxon>Eubacteriales</taxon>
        <taxon>Clostridiaceae</taxon>
        <taxon>Anoxynatronum</taxon>
    </lineage>
</organism>
<proteinExistence type="predicted"/>
<feature type="transmembrane region" description="Helical" evidence="1">
    <location>
        <begin position="39"/>
        <end position="61"/>
    </location>
</feature>
<evidence type="ECO:0000256" key="1">
    <source>
        <dbReference type="SAM" id="Phobius"/>
    </source>
</evidence>